<dbReference type="RefSeq" id="WP_184048874.1">
    <property type="nucleotide sequence ID" value="NZ_JACIGK010000056.1"/>
</dbReference>
<protein>
    <recommendedName>
        <fullName evidence="1">Fungal lipase-type domain-containing protein</fullName>
    </recommendedName>
</protein>
<dbReference type="InterPro" id="IPR051218">
    <property type="entry name" value="Sec_MonoDiacylglyc_Lipase"/>
</dbReference>
<dbReference type="EMBL" id="JACIGK010000056">
    <property type="protein sequence ID" value="MBB4268168.1"/>
    <property type="molecule type" value="Genomic_DNA"/>
</dbReference>
<feature type="domain" description="Fungal lipase-type" evidence="1">
    <location>
        <begin position="64"/>
        <end position="193"/>
    </location>
</feature>
<dbReference type="AlphaFoldDB" id="A0A7W6RHV2"/>
<comment type="caution">
    <text evidence="2">The sequence shown here is derived from an EMBL/GenBank/DDBJ whole genome shotgun (WGS) entry which is preliminary data.</text>
</comment>
<dbReference type="Gene3D" id="3.40.50.1820">
    <property type="entry name" value="alpha/beta hydrolase"/>
    <property type="match status" value="1"/>
</dbReference>
<reference evidence="2 3" key="1">
    <citation type="submission" date="2020-08" db="EMBL/GenBank/DDBJ databases">
        <title>Genome sequencing of Purple Non-Sulfur Bacteria from various extreme environments.</title>
        <authorList>
            <person name="Mayer M."/>
        </authorList>
    </citation>
    <scope>NUCLEOTIDE SEQUENCE [LARGE SCALE GENOMIC DNA]</scope>
    <source>
        <strain evidence="2 3">JA131</strain>
    </source>
</reference>
<evidence type="ECO:0000259" key="1">
    <source>
        <dbReference type="Pfam" id="PF01764"/>
    </source>
</evidence>
<name>A0A7W6RHV2_9PROT</name>
<dbReference type="Proteomes" id="UP000554286">
    <property type="component" value="Unassembled WGS sequence"/>
</dbReference>
<dbReference type="InterPro" id="IPR029058">
    <property type="entry name" value="AB_hydrolase_fold"/>
</dbReference>
<keyword evidence="3" id="KW-1185">Reference proteome</keyword>
<dbReference type="GO" id="GO:0006629">
    <property type="term" value="P:lipid metabolic process"/>
    <property type="evidence" value="ECO:0007669"/>
    <property type="project" value="InterPro"/>
</dbReference>
<dbReference type="SUPFAM" id="SSF53474">
    <property type="entry name" value="alpha/beta-Hydrolases"/>
    <property type="match status" value="1"/>
</dbReference>
<organism evidence="2 3">
    <name type="scientific">Roseospira visakhapatnamensis</name>
    <dbReference type="NCBI Taxonomy" id="390880"/>
    <lineage>
        <taxon>Bacteria</taxon>
        <taxon>Pseudomonadati</taxon>
        <taxon>Pseudomonadota</taxon>
        <taxon>Alphaproteobacteria</taxon>
        <taxon>Rhodospirillales</taxon>
        <taxon>Rhodospirillaceae</taxon>
        <taxon>Roseospira</taxon>
    </lineage>
</organism>
<dbReference type="PANTHER" id="PTHR45856">
    <property type="entry name" value="ALPHA/BETA-HYDROLASES SUPERFAMILY PROTEIN"/>
    <property type="match status" value="1"/>
</dbReference>
<proteinExistence type="predicted"/>
<sequence>MIAPHVRGDAVLAGLCSAVYERDRATREAAIRALGARCWRWIEWAGSEVAVCVTPAGRDIDHVVMVFRGTEVSGHQWRDVLANVGWPSPWAGPGRAHTGYARQLNRVLIRAINRYLPARAVTLTGHSMGGALATLFASLMSMSAGVSWDQLPPAALVTFGAPKSIDRRAAAAITCPVRRYVVAGDLAPLWPPIPGLVHPAPAIRLPAPAWRWDHLPGGIWPLRHHDVDTYAEILSEAADG</sequence>
<evidence type="ECO:0000313" key="2">
    <source>
        <dbReference type="EMBL" id="MBB4268168.1"/>
    </source>
</evidence>
<dbReference type="InterPro" id="IPR002921">
    <property type="entry name" value="Fungal_lipase-type"/>
</dbReference>
<dbReference type="PANTHER" id="PTHR45856:SF24">
    <property type="entry name" value="FUNGAL LIPASE-LIKE DOMAIN-CONTAINING PROTEIN"/>
    <property type="match status" value="1"/>
</dbReference>
<gene>
    <name evidence="2" type="ORF">GGD89_003824</name>
</gene>
<evidence type="ECO:0000313" key="3">
    <source>
        <dbReference type="Proteomes" id="UP000554286"/>
    </source>
</evidence>
<accession>A0A7W6RHV2</accession>
<dbReference type="Pfam" id="PF01764">
    <property type="entry name" value="Lipase_3"/>
    <property type="match status" value="1"/>
</dbReference>